<protein>
    <recommendedName>
        <fullName evidence="3">GRAM domain-containing protein</fullName>
    </recommendedName>
</protein>
<dbReference type="RefSeq" id="WP_226170376.1">
    <property type="nucleotide sequence ID" value="NZ_JAJADR010000001.1"/>
</dbReference>
<evidence type="ECO:0000313" key="1">
    <source>
        <dbReference type="EMBL" id="MCB2406468.1"/>
    </source>
</evidence>
<evidence type="ECO:0008006" key="3">
    <source>
        <dbReference type="Google" id="ProtNLM"/>
    </source>
</evidence>
<keyword evidence="2" id="KW-1185">Reference proteome</keyword>
<comment type="caution">
    <text evidence="1">The sequence shown here is derived from an EMBL/GenBank/DDBJ whole genome shotgun (WGS) entry which is preliminary data.</text>
</comment>
<proteinExistence type="predicted"/>
<sequence length="87" mass="10104">MSPTTLTLLQGAWGESLEENGLFLIKSRRIYFLGHMQEPVRYQLKQDSLLIHFSKHIIIRQQMLKLDKDSLVVQSAAGISRLRHRSE</sequence>
<accession>A0ABS8AK86</accession>
<gene>
    <name evidence="1" type="ORF">LGH74_00630</name>
</gene>
<reference evidence="1" key="1">
    <citation type="submission" date="2021-10" db="EMBL/GenBank/DDBJ databases">
        <authorList>
            <person name="Dean J.D."/>
            <person name="Kim M.K."/>
            <person name="Newey C.N."/>
            <person name="Stoker T.S."/>
            <person name="Thompson D.W."/>
            <person name="Grose J.H."/>
        </authorList>
    </citation>
    <scope>NUCLEOTIDE SEQUENCE</scope>
    <source>
        <strain evidence="1">BT178</strain>
    </source>
</reference>
<name>A0ABS8AK86_9BACT</name>
<evidence type="ECO:0000313" key="2">
    <source>
        <dbReference type="Proteomes" id="UP001165296"/>
    </source>
</evidence>
<dbReference type="EMBL" id="JAJADR010000001">
    <property type="protein sequence ID" value="MCB2406468.1"/>
    <property type="molecule type" value="Genomic_DNA"/>
</dbReference>
<dbReference type="Proteomes" id="UP001165296">
    <property type="component" value="Unassembled WGS sequence"/>
</dbReference>
<organism evidence="1 2">
    <name type="scientific">Hymenobacter lucidus</name>
    <dbReference type="NCBI Taxonomy" id="2880930"/>
    <lineage>
        <taxon>Bacteria</taxon>
        <taxon>Pseudomonadati</taxon>
        <taxon>Bacteroidota</taxon>
        <taxon>Cytophagia</taxon>
        <taxon>Cytophagales</taxon>
        <taxon>Hymenobacteraceae</taxon>
        <taxon>Hymenobacter</taxon>
    </lineage>
</organism>